<keyword evidence="4" id="KW-1185">Reference proteome</keyword>
<evidence type="ECO:0000256" key="2">
    <source>
        <dbReference type="SAM" id="SignalP"/>
    </source>
</evidence>
<dbReference type="SUPFAM" id="SSF53850">
    <property type="entry name" value="Periplasmic binding protein-like II"/>
    <property type="match status" value="1"/>
</dbReference>
<dbReference type="RefSeq" id="WP_080919230.1">
    <property type="nucleotide sequence ID" value="NZ_MDET01000011.1"/>
</dbReference>
<proteinExistence type="predicted"/>
<feature type="chain" id="PRO_5012167072" description="ABC transporter substrate-binding protein" evidence="2">
    <location>
        <begin position="21"/>
        <end position="356"/>
    </location>
</feature>
<reference evidence="3 4" key="1">
    <citation type="journal article" date="2016" name="Int. J. Syst. Evol. Microbiol.">
        <title>Pseudaminobacter manganicus sp. nov., isolated from sludge of a manganese mine.</title>
        <authorList>
            <person name="Li J."/>
            <person name="Huang J."/>
            <person name="Liao S."/>
            <person name="Wang G."/>
        </authorList>
    </citation>
    <scope>NUCLEOTIDE SEQUENCE [LARGE SCALE GENOMIC DNA]</scope>
    <source>
        <strain evidence="3 4">JH-7</strain>
    </source>
</reference>
<dbReference type="Proteomes" id="UP000191905">
    <property type="component" value="Unassembled WGS sequence"/>
</dbReference>
<comment type="caution">
    <text evidence="3">The sequence shown here is derived from an EMBL/GenBank/DDBJ whole genome shotgun (WGS) entry which is preliminary data.</text>
</comment>
<dbReference type="GO" id="GO:0015888">
    <property type="term" value="P:thiamine transport"/>
    <property type="evidence" value="ECO:0007669"/>
    <property type="project" value="TreeGrafter"/>
</dbReference>
<dbReference type="GO" id="GO:0030975">
    <property type="term" value="F:thiamine binding"/>
    <property type="evidence" value="ECO:0007669"/>
    <property type="project" value="TreeGrafter"/>
</dbReference>
<dbReference type="AlphaFoldDB" id="A0A1V8RS67"/>
<feature type="signal peptide" evidence="2">
    <location>
        <begin position="1"/>
        <end position="20"/>
    </location>
</feature>
<dbReference type="GO" id="GO:0030976">
    <property type="term" value="F:thiamine pyrophosphate binding"/>
    <property type="evidence" value="ECO:0007669"/>
    <property type="project" value="TreeGrafter"/>
</dbReference>
<dbReference type="Gene3D" id="3.40.190.10">
    <property type="entry name" value="Periplasmic binding protein-like II"/>
    <property type="match status" value="2"/>
</dbReference>
<protein>
    <recommendedName>
        <fullName evidence="5">ABC transporter substrate-binding protein</fullName>
    </recommendedName>
</protein>
<evidence type="ECO:0000313" key="3">
    <source>
        <dbReference type="EMBL" id="OQM76046.1"/>
    </source>
</evidence>
<dbReference type="EMBL" id="MDET01000011">
    <property type="protein sequence ID" value="OQM76046.1"/>
    <property type="molecule type" value="Genomic_DNA"/>
</dbReference>
<organism evidence="3 4">
    <name type="scientific">Manganibacter manganicus</name>
    <dbReference type="NCBI Taxonomy" id="1873176"/>
    <lineage>
        <taxon>Bacteria</taxon>
        <taxon>Pseudomonadati</taxon>
        <taxon>Pseudomonadota</taxon>
        <taxon>Alphaproteobacteria</taxon>
        <taxon>Hyphomicrobiales</taxon>
        <taxon>Phyllobacteriaceae</taxon>
        <taxon>Manganibacter</taxon>
    </lineage>
</organism>
<sequence length="356" mass="39535">MRRIVSAFAALCLWAAGAHADERATKACPSPQQVQGFATCADVAKAEQEGELVLYSPAPEPGTVKLLDEFHKLFPKIETKYVRLQSGALYARLMRERQAGSFLADVLHLSDTGLVLDFQNHDGYGAYVSPQDAAYKPEFKSQPEGLWTWGAVIMAGIAYNPNVVSPQDAPKDWPDVTNPRWADKISVKSSNSGLQLLVWDLLKKKYGDGFWDKIAELRPKAFDSYVQQFDRIVNGDDAIAVSAQYSGYLLYKHKGAPMEMVLPPGGLPAGPEIWGVIKEASHPEAARLFLDWFLSPLGQRIQADNVFLHSPRADVAPPPGGVPIDQLNLLLPTDWSIYTPMRREFVRVWNKMTGLR</sequence>
<dbReference type="Pfam" id="PF13343">
    <property type="entry name" value="SBP_bac_6"/>
    <property type="match status" value="1"/>
</dbReference>
<dbReference type="PANTHER" id="PTHR30006:SF2">
    <property type="entry name" value="ABC TRANSPORTER SUBSTRATE-BINDING PROTEIN"/>
    <property type="match status" value="1"/>
</dbReference>
<gene>
    <name evidence="3" type="ORF">BFN67_16525</name>
</gene>
<name>A0A1V8RS67_9HYPH</name>
<dbReference type="GO" id="GO:0030288">
    <property type="term" value="C:outer membrane-bounded periplasmic space"/>
    <property type="evidence" value="ECO:0007669"/>
    <property type="project" value="TreeGrafter"/>
</dbReference>
<evidence type="ECO:0008006" key="5">
    <source>
        <dbReference type="Google" id="ProtNLM"/>
    </source>
</evidence>
<keyword evidence="1 2" id="KW-0732">Signal</keyword>
<evidence type="ECO:0000313" key="4">
    <source>
        <dbReference type="Proteomes" id="UP000191905"/>
    </source>
</evidence>
<accession>A0A1V8RS67</accession>
<evidence type="ECO:0000256" key="1">
    <source>
        <dbReference type="ARBA" id="ARBA00022729"/>
    </source>
</evidence>
<dbReference type="OrthoDB" id="7374867at2"/>
<dbReference type="PANTHER" id="PTHR30006">
    <property type="entry name" value="THIAMINE-BINDING PERIPLASMIC PROTEIN-RELATED"/>
    <property type="match status" value="1"/>
</dbReference>
<dbReference type="STRING" id="1873176.BFN67_16525"/>